<comment type="caution">
    <text evidence="1">The sequence shown here is derived from an EMBL/GenBank/DDBJ whole genome shotgun (WGS) entry which is preliminary data.</text>
</comment>
<accession>A0ACB9RE11</accession>
<sequence length="155" mass="17992">MWLRKRGLGTKHLEYFHLGLNGSQQTLWNYCFELSFVLIDSPSGAWTTHHHRERSQMCFLCRTETKISRMEYCLHDLWIYIPTLRRHYTAGEHKKIIQKSCHGHSDESTYESPFHVHPFIVGTPYRLGQLVMAGVMCWIAIRNIGAGCNSSGFSC</sequence>
<keyword evidence="2" id="KW-1185">Reference proteome</keyword>
<dbReference type="Proteomes" id="UP001057402">
    <property type="component" value="Chromosome 4"/>
</dbReference>
<dbReference type="EMBL" id="CM042883">
    <property type="protein sequence ID" value="KAI4376733.1"/>
    <property type="molecule type" value="Genomic_DNA"/>
</dbReference>
<proteinExistence type="predicted"/>
<reference evidence="2" key="1">
    <citation type="journal article" date="2023" name="Front. Plant Sci.">
        <title>Chromosomal-level genome assembly of Melastoma candidum provides insights into trichome evolution.</title>
        <authorList>
            <person name="Zhong Y."/>
            <person name="Wu W."/>
            <person name="Sun C."/>
            <person name="Zou P."/>
            <person name="Liu Y."/>
            <person name="Dai S."/>
            <person name="Zhou R."/>
        </authorList>
    </citation>
    <scope>NUCLEOTIDE SEQUENCE [LARGE SCALE GENOMIC DNA]</scope>
</reference>
<protein>
    <submittedName>
        <fullName evidence="1">Uncharacterized protein</fullName>
    </submittedName>
</protein>
<name>A0ACB9RE11_9MYRT</name>
<organism evidence="1 2">
    <name type="scientific">Melastoma candidum</name>
    <dbReference type="NCBI Taxonomy" id="119954"/>
    <lineage>
        <taxon>Eukaryota</taxon>
        <taxon>Viridiplantae</taxon>
        <taxon>Streptophyta</taxon>
        <taxon>Embryophyta</taxon>
        <taxon>Tracheophyta</taxon>
        <taxon>Spermatophyta</taxon>
        <taxon>Magnoliopsida</taxon>
        <taxon>eudicotyledons</taxon>
        <taxon>Gunneridae</taxon>
        <taxon>Pentapetalae</taxon>
        <taxon>rosids</taxon>
        <taxon>malvids</taxon>
        <taxon>Myrtales</taxon>
        <taxon>Melastomataceae</taxon>
        <taxon>Melastomatoideae</taxon>
        <taxon>Melastomateae</taxon>
        <taxon>Melastoma</taxon>
    </lineage>
</organism>
<evidence type="ECO:0000313" key="2">
    <source>
        <dbReference type="Proteomes" id="UP001057402"/>
    </source>
</evidence>
<gene>
    <name evidence="1" type="ORF">MLD38_014460</name>
</gene>
<evidence type="ECO:0000313" key="1">
    <source>
        <dbReference type="EMBL" id="KAI4376733.1"/>
    </source>
</evidence>